<feature type="domain" description="Polymerase/histidinol phosphatase N-terminal" evidence="1">
    <location>
        <begin position="2"/>
        <end position="67"/>
    </location>
</feature>
<evidence type="ECO:0000313" key="3">
    <source>
        <dbReference type="Proteomes" id="UP001624684"/>
    </source>
</evidence>
<dbReference type="PANTHER" id="PTHR42924:SF3">
    <property type="entry name" value="POLYMERASE_HISTIDINOL PHOSPHATASE N-TERMINAL DOMAIN-CONTAINING PROTEIN"/>
    <property type="match status" value="1"/>
</dbReference>
<comment type="caution">
    <text evidence="2">The sequence shown here is derived from an EMBL/GenBank/DDBJ whole genome shotgun (WGS) entry which is preliminary data.</text>
</comment>
<dbReference type="CDD" id="cd07438">
    <property type="entry name" value="PHP_HisPPase_AMP"/>
    <property type="match status" value="1"/>
</dbReference>
<gene>
    <name evidence="2" type="ORF">ACJHVH_00180</name>
</gene>
<dbReference type="Gene3D" id="3.20.20.140">
    <property type="entry name" value="Metal-dependent hydrolases"/>
    <property type="match status" value="1"/>
</dbReference>
<evidence type="ECO:0000259" key="1">
    <source>
        <dbReference type="SMART" id="SM00481"/>
    </source>
</evidence>
<protein>
    <submittedName>
        <fullName evidence="2">PHP domain-containing protein</fullName>
    </submittedName>
</protein>
<dbReference type="EMBL" id="JBJJXE010000001">
    <property type="protein sequence ID" value="MFL1731423.1"/>
    <property type="molecule type" value="Genomic_DNA"/>
</dbReference>
<accession>A0ABW8U490</accession>
<reference evidence="2 3" key="1">
    <citation type="submission" date="2024-11" db="EMBL/GenBank/DDBJ databases">
        <title>First Report of Moraxella oculi in Brazil in an Infectious Bovine Keratoconjunctivitis Outbreak.</title>
        <authorList>
            <person name="Carvalho C.V."/>
            <person name="Domingues R."/>
            <person name="Coutinho C."/>
            <person name="Honorio N.T.B.S."/>
            <person name="Faza D.R.L.R."/>
            <person name="Carvalho W.A."/>
            <person name="Machado A.B.F."/>
            <person name="Martins M.F."/>
            <person name="Gaspar E.B."/>
        </authorList>
    </citation>
    <scope>NUCLEOTIDE SEQUENCE [LARGE SCALE GENOMIC DNA]</scope>
    <source>
        <strain evidence="2 3">2117LE</strain>
    </source>
</reference>
<proteinExistence type="predicted"/>
<dbReference type="SMART" id="SM00481">
    <property type="entry name" value="POLIIIAc"/>
    <property type="match status" value="1"/>
</dbReference>
<dbReference type="Gene3D" id="1.10.150.650">
    <property type="match status" value="1"/>
</dbReference>
<evidence type="ECO:0000313" key="2">
    <source>
        <dbReference type="EMBL" id="MFL1731423.1"/>
    </source>
</evidence>
<keyword evidence="3" id="KW-1185">Reference proteome</keyword>
<name>A0ABW8U490_9GAMM</name>
<organism evidence="2 3">
    <name type="scientific">Moraxella oculi</name>
    <dbReference type="NCBI Taxonomy" id="2940516"/>
    <lineage>
        <taxon>Bacteria</taxon>
        <taxon>Pseudomonadati</taxon>
        <taxon>Pseudomonadota</taxon>
        <taxon>Gammaproteobacteria</taxon>
        <taxon>Moraxellales</taxon>
        <taxon>Moraxellaceae</taxon>
        <taxon>Moraxella</taxon>
    </lineage>
</organism>
<sequence length="300" mass="32949">MIDLHSHSTASDGTDTPVALLKKAHLAGIKTFAITDHDTVLGVMEARSSAKEVGIHLVNGVEISCSHTVVGGYGKNKELNKIIHIVALDFCDVQKMHHALQSLQDSRHHRGRRMIEKLAGLLAEDHQEDFIEKIWRATLYKAGHNPRAIGRAHIAQVLHDFGLVGSVQAAFDKYLADNKAAYVAIETLDMAETIRLIHDCGGLAVLAHPTRYGLSATRTRKLIADFAHLGGDGCELPNAEPQSLRAMIDRSIAQHDLLVSVGSDFHGDNMPWRKLGSVAKLKVGQVGVWEKFRLTKESFK</sequence>
<dbReference type="InterPro" id="IPR052018">
    <property type="entry name" value="PHP_domain"/>
</dbReference>
<dbReference type="PANTHER" id="PTHR42924">
    <property type="entry name" value="EXONUCLEASE"/>
    <property type="match status" value="1"/>
</dbReference>
<dbReference type="Pfam" id="PF02811">
    <property type="entry name" value="PHP"/>
    <property type="match status" value="1"/>
</dbReference>
<dbReference type="RefSeq" id="WP_407068331.1">
    <property type="nucleotide sequence ID" value="NZ_JBJJXE010000001.1"/>
</dbReference>
<dbReference type="InterPro" id="IPR004013">
    <property type="entry name" value="PHP_dom"/>
</dbReference>
<dbReference type="SUPFAM" id="SSF89550">
    <property type="entry name" value="PHP domain-like"/>
    <property type="match status" value="1"/>
</dbReference>
<dbReference type="InterPro" id="IPR003141">
    <property type="entry name" value="Pol/His_phosphatase_N"/>
</dbReference>
<dbReference type="Proteomes" id="UP001624684">
    <property type="component" value="Unassembled WGS sequence"/>
</dbReference>
<dbReference type="InterPro" id="IPR016195">
    <property type="entry name" value="Pol/histidinol_Pase-like"/>
</dbReference>